<name>A0A7I8IK44_SPIIN</name>
<organism evidence="1">
    <name type="scientific">Spirodela intermedia</name>
    <name type="common">Intermediate duckweed</name>
    <dbReference type="NCBI Taxonomy" id="51605"/>
    <lineage>
        <taxon>Eukaryota</taxon>
        <taxon>Viridiplantae</taxon>
        <taxon>Streptophyta</taxon>
        <taxon>Embryophyta</taxon>
        <taxon>Tracheophyta</taxon>
        <taxon>Spermatophyta</taxon>
        <taxon>Magnoliopsida</taxon>
        <taxon>Liliopsida</taxon>
        <taxon>Araceae</taxon>
        <taxon>Lemnoideae</taxon>
        <taxon>Spirodela</taxon>
    </lineage>
</organism>
<reference evidence="1 2" key="1">
    <citation type="submission" date="2019-12" db="EMBL/GenBank/DDBJ databases">
        <authorList>
            <person name="Scholz U."/>
            <person name="Mascher M."/>
            <person name="Fiebig A."/>
        </authorList>
    </citation>
    <scope>NUCLEOTIDE SEQUENCE</scope>
</reference>
<evidence type="ECO:0000313" key="1">
    <source>
        <dbReference type="EMBL" id="CAA2618540.1"/>
    </source>
</evidence>
<sequence>MTPLKSRSRTKSKFMWNFHEVSLHILLMHAIFG</sequence>
<dbReference type="EMBL" id="LR743591">
    <property type="protein sequence ID" value="CAA2618540.1"/>
    <property type="molecule type" value="Genomic_DNA"/>
</dbReference>
<evidence type="ECO:0000313" key="2">
    <source>
        <dbReference type="Proteomes" id="UP001189122"/>
    </source>
</evidence>
<accession>A0A7I8IK44</accession>
<dbReference type="EMBL" id="CACRZD030000004">
    <property type="protein sequence ID" value="CAA6658260.1"/>
    <property type="molecule type" value="Genomic_DNA"/>
</dbReference>
<protein>
    <submittedName>
        <fullName evidence="1">Uncharacterized protein</fullName>
    </submittedName>
</protein>
<gene>
    <name evidence="1" type="ORF">SI7747_04004707</name>
</gene>
<keyword evidence="2" id="KW-1185">Reference proteome</keyword>
<proteinExistence type="predicted"/>
<dbReference type="AlphaFoldDB" id="A0A7I8IK44"/>
<dbReference type="Proteomes" id="UP001189122">
    <property type="component" value="Unassembled WGS sequence"/>
</dbReference>